<evidence type="ECO:0000313" key="1">
    <source>
        <dbReference type="EMBL" id="MDH0967561.1"/>
    </source>
</evidence>
<proteinExistence type="predicted"/>
<dbReference type="EMBL" id="JAOCBF010000123">
    <property type="protein sequence ID" value="MDH0967561.1"/>
    <property type="molecule type" value="Genomic_DNA"/>
</dbReference>
<sequence length="102" mass="11209">MSELKMSLTELITTIVQDPLFKVKAAGKALLNQNDGYHILMAIHEHGEQAVQIEMAKQIAAREAMSFTEAARKASYYIEYAVMASNGDGYGKATRNNLNSKG</sequence>
<gene>
    <name evidence="1" type="ORF">N5C89_32580</name>
</gene>
<organism evidence="1 2">
    <name type="scientific">Klebsiella michiganensis</name>
    <dbReference type="NCBI Taxonomy" id="1134687"/>
    <lineage>
        <taxon>Bacteria</taxon>
        <taxon>Pseudomonadati</taxon>
        <taxon>Pseudomonadota</taxon>
        <taxon>Gammaproteobacteria</taxon>
        <taxon>Enterobacterales</taxon>
        <taxon>Enterobacteriaceae</taxon>
        <taxon>Klebsiella/Raoultella group</taxon>
        <taxon>Klebsiella</taxon>
    </lineage>
</organism>
<accession>A0AAJ1NYB6</accession>
<dbReference type="AlphaFoldDB" id="A0AAJ1NYB6"/>
<dbReference type="Proteomes" id="UP001159937">
    <property type="component" value="Unassembled WGS sequence"/>
</dbReference>
<comment type="caution">
    <text evidence="1">The sequence shown here is derived from an EMBL/GenBank/DDBJ whole genome shotgun (WGS) entry which is preliminary data.</text>
</comment>
<dbReference type="RefSeq" id="WP_210941733.1">
    <property type="nucleotide sequence ID" value="NZ_JAOCBF010000123.1"/>
</dbReference>
<name>A0AAJ1NYB6_9ENTR</name>
<protein>
    <submittedName>
        <fullName evidence="1">Uncharacterized protein</fullName>
    </submittedName>
</protein>
<reference evidence="1" key="1">
    <citation type="submission" date="2022-09" db="EMBL/GenBank/DDBJ databases">
        <title>Intensive care unit water sources are persistently colonized with multi-drug resistant bacteria and are the site of extensive horizontal gene transfer of antibiotic resistance genes.</title>
        <authorList>
            <person name="Diorio-Toth L."/>
        </authorList>
    </citation>
    <scope>NUCLEOTIDE SEQUENCE</scope>
    <source>
        <strain evidence="1">GD03918</strain>
    </source>
</reference>
<evidence type="ECO:0000313" key="2">
    <source>
        <dbReference type="Proteomes" id="UP001159937"/>
    </source>
</evidence>